<evidence type="ECO:0000313" key="11">
    <source>
        <dbReference type="EMBL" id="SDL73627.1"/>
    </source>
</evidence>
<feature type="signal peptide" evidence="9">
    <location>
        <begin position="1"/>
        <end position="20"/>
    </location>
</feature>
<keyword evidence="7 8" id="KW-0998">Cell outer membrane</keyword>
<dbReference type="OrthoDB" id="9768177at2"/>
<evidence type="ECO:0000256" key="7">
    <source>
        <dbReference type="ARBA" id="ARBA00023237"/>
    </source>
</evidence>
<dbReference type="InterPro" id="IPR037066">
    <property type="entry name" value="Plug_dom_sf"/>
</dbReference>
<dbReference type="InterPro" id="IPR008969">
    <property type="entry name" value="CarboxyPept-like_regulatory"/>
</dbReference>
<evidence type="ECO:0000256" key="9">
    <source>
        <dbReference type="SAM" id="SignalP"/>
    </source>
</evidence>
<accession>A0A1G9MI97</accession>
<dbReference type="NCBIfam" id="TIGR04057">
    <property type="entry name" value="SusC_RagA_signa"/>
    <property type="match status" value="1"/>
</dbReference>
<dbReference type="EMBL" id="FNGS01000003">
    <property type="protein sequence ID" value="SDL73627.1"/>
    <property type="molecule type" value="Genomic_DNA"/>
</dbReference>
<dbReference type="InterPro" id="IPR012910">
    <property type="entry name" value="Plug_dom"/>
</dbReference>
<dbReference type="Gene3D" id="2.60.40.1120">
    <property type="entry name" value="Carboxypeptidase-like, regulatory domain"/>
    <property type="match status" value="1"/>
</dbReference>
<dbReference type="InterPro" id="IPR023997">
    <property type="entry name" value="TonB-dep_OMP_SusC/RagA_CS"/>
</dbReference>
<dbReference type="InterPro" id="IPR036942">
    <property type="entry name" value="Beta-barrel_TonB_sf"/>
</dbReference>
<comment type="subcellular location">
    <subcellularLocation>
        <location evidence="1 8">Cell outer membrane</location>
        <topology evidence="1 8">Multi-pass membrane protein</topology>
    </subcellularLocation>
</comment>
<gene>
    <name evidence="11" type="ORF">SAMN04488090_1604</name>
</gene>
<sequence length="1089" mass="119529">MKKFLFFCFLLVLSCWTAQAQDRVITGKVTSSDDGSPIPGVSIAVKGTTTGTNTATDGTFRLRISNDAVLVFTSIGFDPQTIEVGNTQTTLEVHLKPSVSALSEVVVTALGVSREKKSLGYASQEIKGELVNTAKEGNFINSLSGKVSGVEIKRNNNLGASSNIVVRGFKSLTGNNQALFVVDGVPIDNSNSSTNDAATGRGGYDYGNVASDINPDDIESINVLKGAASTALYGSRAANGVIMITTKKGRKNQGLGVSMSVGYSVGSPDQSTLPKYQNNYGGGYGLYYEDPTSRFLYRDLNDLFPDMASDGKKHLVVPTSEDASWGAKFDPNLQVYDWRSFDPTSSHYQKTSPWTAAANVPTKFLQDATTFNGTVGIDGGGENGSFRVSYTRFDQTGILPNSRLQKNNFSFSGTHDFNKKLSVSTNINFTRQDAKGRYSNGYSDNLMTSFRQWYQRNVDIVDLKNAFERTGQNITWNWADPTDLKPIYWNNPYWQRYNDYETDWRNRLFGNVALTYKITDDINVMGRVTMDTYNELQEERVAVGSIVNNGTAQYARFNRDFREMNYDLFVNYSKNITEDFNIKAMLGNNIRRTDVNTMRAATVGGLVVPGIYALSNSASPMSAPTETAVALYQQGVFGSVSLGYKNTYYLDLTARRDVSSTLPVANNTYFYPSASLSYIFSNHLSDKIPALSFGKLRVNYAEVGNTAPAFSLKNTYVKPTNLNADNRDAFGGQTLFAVSSTLNNPNLRPERTRSAEIGLEMKFLKNRIGFDLTAYRTMSVDQIMPVAVSKATGYDTKYVNAGTIQNKGIELSAFGTPVETKDFSWRVLVNFTRNRNEVVSLYGDTPNLQLASFGGGVTLNATRGQAYGVLQGTAIKLNDNGQKLVATTGYYTQTDATSIIGNVTPKWKMGVSNTLNYKSFSFSFLIDIQHGGSIFSLDRYYGLATGLYKETDILNDKGVSVRAPISQGGGWVFDGVQEDGSANTVRVSGENYGVFGYRRNPASVFVYDAGYVKLREVTLSYKLPATILGNTRFFKSASISVVGRNLWIIHKNLPYADPEDGLTSGNLSGWQSGAYPSLREIGGSLRFSF</sequence>
<evidence type="ECO:0000256" key="6">
    <source>
        <dbReference type="ARBA" id="ARBA00023136"/>
    </source>
</evidence>
<dbReference type="InterPro" id="IPR023996">
    <property type="entry name" value="TonB-dep_OMP_SusC/RagA"/>
</dbReference>
<dbReference type="Proteomes" id="UP000198901">
    <property type="component" value="Unassembled WGS sequence"/>
</dbReference>
<keyword evidence="4 8" id="KW-0812">Transmembrane</keyword>
<evidence type="ECO:0000256" key="3">
    <source>
        <dbReference type="ARBA" id="ARBA00022452"/>
    </source>
</evidence>
<dbReference type="AlphaFoldDB" id="A0A1G9MI97"/>
<dbReference type="RefSeq" id="WP_093200158.1">
    <property type="nucleotide sequence ID" value="NZ_FNGS01000003.1"/>
</dbReference>
<dbReference type="PROSITE" id="PS51257">
    <property type="entry name" value="PROKAR_LIPOPROTEIN"/>
    <property type="match status" value="1"/>
</dbReference>
<dbReference type="Pfam" id="PF13715">
    <property type="entry name" value="CarbopepD_reg_2"/>
    <property type="match status" value="1"/>
</dbReference>
<evidence type="ECO:0000256" key="8">
    <source>
        <dbReference type="PROSITE-ProRule" id="PRU01360"/>
    </source>
</evidence>
<dbReference type="NCBIfam" id="TIGR04056">
    <property type="entry name" value="OMP_RagA_SusC"/>
    <property type="match status" value="1"/>
</dbReference>
<evidence type="ECO:0000256" key="1">
    <source>
        <dbReference type="ARBA" id="ARBA00004571"/>
    </source>
</evidence>
<dbReference type="SUPFAM" id="SSF56935">
    <property type="entry name" value="Porins"/>
    <property type="match status" value="1"/>
</dbReference>
<dbReference type="GO" id="GO:0015344">
    <property type="term" value="F:siderophore uptake transmembrane transporter activity"/>
    <property type="evidence" value="ECO:0007669"/>
    <property type="project" value="TreeGrafter"/>
</dbReference>
<dbReference type="InterPro" id="IPR039426">
    <property type="entry name" value="TonB-dep_rcpt-like"/>
</dbReference>
<dbReference type="PANTHER" id="PTHR30069:SF29">
    <property type="entry name" value="HEMOGLOBIN AND HEMOGLOBIN-HAPTOGLOBIN-BINDING PROTEIN 1-RELATED"/>
    <property type="match status" value="1"/>
</dbReference>
<keyword evidence="3 8" id="KW-1134">Transmembrane beta strand</keyword>
<feature type="chain" id="PRO_5011736050" evidence="9">
    <location>
        <begin position="21"/>
        <end position="1089"/>
    </location>
</feature>
<evidence type="ECO:0000256" key="2">
    <source>
        <dbReference type="ARBA" id="ARBA00022448"/>
    </source>
</evidence>
<organism evidence="11 12">
    <name type="scientific">Siphonobacter aquaeclarae</name>
    <dbReference type="NCBI Taxonomy" id="563176"/>
    <lineage>
        <taxon>Bacteria</taxon>
        <taxon>Pseudomonadati</taxon>
        <taxon>Bacteroidota</taxon>
        <taxon>Cytophagia</taxon>
        <taxon>Cytophagales</taxon>
        <taxon>Cytophagaceae</taxon>
        <taxon>Siphonobacter</taxon>
    </lineage>
</organism>
<dbReference type="GO" id="GO:0009279">
    <property type="term" value="C:cell outer membrane"/>
    <property type="evidence" value="ECO:0007669"/>
    <property type="project" value="UniProtKB-SubCell"/>
</dbReference>
<dbReference type="SUPFAM" id="SSF49464">
    <property type="entry name" value="Carboxypeptidase regulatory domain-like"/>
    <property type="match status" value="1"/>
</dbReference>
<keyword evidence="12" id="KW-1185">Reference proteome</keyword>
<dbReference type="GO" id="GO:0044718">
    <property type="term" value="P:siderophore transmembrane transport"/>
    <property type="evidence" value="ECO:0007669"/>
    <property type="project" value="TreeGrafter"/>
</dbReference>
<dbReference type="PROSITE" id="PS52016">
    <property type="entry name" value="TONB_DEPENDENT_REC_3"/>
    <property type="match status" value="1"/>
</dbReference>
<proteinExistence type="inferred from homology"/>
<name>A0A1G9MI97_9BACT</name>
<feature type="domain" description="TonB-dependent receptor plug" evidence="10">
    <location>
        <begin position="117"/>
        <end position="241"/>
    </location>
</feature>
<protein>
    <submittedName>
        <fullName evidence="11">TonB-linked outer membrane protein, SusC/RagA family</fullName>
    </submittedName>
</protein>
<evidence type="ECO:0000259" key="10">
    <source>
        <dbReference type="Pfam" id="PF07715"/>
    </source>
</evidence>
<keyword evidence="6 8" id="KW-0472">Membrane</keyword>
<evidence type="ECO:0000256" key="5">
    <source>
        <dbReference type="ARBA" id="ARBA00022729"/>
    </source>
</evidence>
<dbReference type="Gene3D" id="2.170.130.10">
    <property type="entry name" value="TonB-dependent receptor, plug domain"/>
    <property type="match status" value="1"/>
</dbReference>
<dbReference type="Pfam" id="PF07715">
    <property type="entry name" value="Plug"/>
    <property type="match status" value="1"/>
</dbReference>
<evidence type="ECO:0000313" key="12">
    <source>
        <dbReference type="Proteomes" id="UP000198901"/>
    </source>
</evidence>
<evidence type="ECO:0000256" key="4">
    <source>
        <dbReference type="ARBA" id="ARBA00022692"/>
    </source>
</evidence>
<keyword evidence="2 8" id="KW-0813">Transport</keyword>
<reference evidence="11 12" key="1">
    <citation type="submission" date="2016-10" db="EMBL/GenBank/DDBJ databases">
        <authorList>
            <person name="de Groot N.N."/>
        </authorList>
    </citation>
    <scope>NUCLEOTIDE SEQUENCE [LARGE SCALE GENOMIC DNA]</scope>
    <source>
        <strain evidence="11 12">DSM 21668</strain>
    </source>
</reference>
<dbReference type="PANTHER" id="PTHR30069">
    <property type="entry name" value="TONB-DEPENDENT OUTER MEMBRANE RECEPTOR"/>
    <property type="match status" value="1"/>
</dbReference>
<comment type="similarity">
    <text evidence="8">Belongs to the TonB-dependent receptor family.</text>
</comment>
<keyword evidence="5 9" id="KW-0732">Signal</keyword>
<dbReference type="Gene3D" id="2.40.170.20">
    <property type="entry name" value="TonB-dependent receptor, beta-barrel domain"/>
    <property type="match status" value="1"/>
</dbReference>
<dbReference type="STRING" id="563176.SAMN04488090_1604"/>